<dbReference type="AlphaFoldDB" id="A0A917M9U9"/>
<evidence type="ECO:0000256" key="1">
    <source>
        <dbReference type="ARBA" id="ARBA00004442"/>
    </source>
</evidence>
<dbReference type="Gene3D" id="1.25.40.390">
    <property type="match status" value="1"/>
</dbReference>
<evidence type="ECO:0000256" key="3">
    <source>
        <dbReference type="ARBA" id="ARBA00022729"/>
    </source>
</evidence>
<evidence type="ECO:0000313" key="9">
    <source>
        <dbReference type="Proteomes" id="UP000660862"/>
    </source>
</evidence>
<evidence type="ECO:0000259" key="6">
    <source>
        <dbReference type="Pfam" id="PF07980"/>
    </source>
</evidence>
<keyword evidence="5" id="KW-0998">Cell outer membrane</keyword>
<dbReference type="EMBL" id="BMER01000001">
    <property type="protein sequence ID" value="GGG84146.1"/>
    <property type="molecule type" value="Genomic_DNA"/>
</dbReference>
<dbReference type="Proteomes" id="UP000660862">
    <property type="component" value="Unassembled WGS sequence"/>
</dbReference>
<dbReference type="Pfam" id="PF07980">
    <property type="entry name" value="SusD_RagB"/>
    <property type="match status" value="1"/>
</dbReference>
<feature type="domain" description="SusD-like N-terminal" evidence="7">
    <location>
        <begin position="2"/>
        <end position="197"/>
    </location>
</feature>
<dbReference type="SUPFAM" id="SSF48452">
    <property type="entry name" value="TPR-like"/>
    <property type="match status" value="1"/>
</dbReference>
<dbReference type="GO" id="GO:0009279">
    <property type="term" value="C:cell outer membrane"/>
    <property type="evidence" value="ECO:0007669"/>
    <property type="project" value="UniProtKB-SubCell"/>
</dbReference>
<dbReference type="Pfam" id="PF14322">
    <property type="entry name" value="SusD-like_3"/>
    <property type="match status" value="1"/>
</dbReference>
<evidence type="ECO:0008006" key="10">
    <source>
        <dbReference type="Google" id="ProtNLM"/>
    </source>
</evidence>
<organism evidence="8 9">
    <name type="scientific">Parapedobacter pyrenivorans</name>
    <dbReference type="NCBI Taxonomy" id="1305674"/>
    <lineage>
        <taxon>Bacteria</taxon>
        <taxon>Pseudomonadati</taxon>
        <taxon>Bacteroidota</taxon>
        <taxon>Sphingobacteriia</taxon>
        <taxon>Sphingobacteriales</taxon>
        <taxon>Sphingobacteriaceae</taxon>
        <taxon>Parapedobacter</taxon>
    </lineage>
</organism>
<sequence length="463" mass="52546">MLEISPESEFAPSNVLTTENGIRSLLYSAYLNFQGQTAKKDVINFSEVTTDIAFNTGGNENLYLTQFINFTWDPSVTQLQGIIWGPYYRVIRDANSVLENMDQVQASDASKRLFIAEARFLRAYCYAFLHNWYGPVPLRTSGAQEKDLARASEDELKAFIESELEACVSDLPDPGAEELWGRANKGAALAVLSKFLLNTKQWDKAAIAAKRVMDLDYYELFPVFKDLFKVENERNSEMILVTPAINQFDFGNWFPAGAMPPGFVSTPQLPEYRWIPGIQNFATQYRLRDQFVNTFSEEDDRYVLVVRTYVNTAGQTIDLTATTDNTRSLKYFDNNAVSNAHGNDVPIVRYADILLTRAEALNEINGPNTESLTLLNEVRRRSSLADLEIGDFPSTEAFRDAILRERGWEFFSEGKRREDLIRHGKFISFARERGVNADERHVVFPIPQSEVDANSAIIQTEGY</sequence>
<keyword evidence="3" id="KW-0732">Signal</keyword>
<dbReference type="CDD" id="cd08977">
    <property type="entry name" value="SusD"/>
    <property type="match status" value="1"/>
</dbReference>
<evidence type="ECO:0000313" key="8">
    <source>
        <dbReference type="EMBL" id="GGG84146.1"/>
    </source>
</evidence>
<feature type="domain" description="RagB/SusD" evidence="6">
    <location>
        <begin position="305"/>
        <end position="463"/>
    </location>
</feature>
<reference evidence="8" key="2">
    <citation type="submission" date="2020-09" db="EMBL/GenBank/DDBJ databases">
        <authorList>
            <person name="Sun Q."/>
            <person name="Zhou Y."/>
        </authorList>
    </citation>
    <scope>NUCLEOTIDE SEQUENCE</scope>
    <source>
        <strain evidence="8">CGMCC 1.12195</strain>
    </source>
</reference>
<comment type="similarity">
    <text evidence="2">Belongs to the SusD family.</text>
</comment>
<dbReference type="InterPro" id="IPR033985">
    <property type="entry name" value="SusD-like_N"/>
</dbReference>
<dbReference type="InterPro" id="IPR011990">
    <property type="entry name" value="TPR-like_helical_dom_sf"/>
</dbReference>
<evidence type="ECO:0000256" key="5">
    <source>
        <dbReference type="ARBA" id="ARBA00023237"/>
    </source>
</evidence>
<comment type="subcellular location">
    <subcellularLocation>
        <location evidence="1">Cell outer membrane</location>
    </subcellularLocation>
</comment>
<dbReference type="InterPro" id="IPR012944">
    <property type="entry name" value="SusD_RagB_dom"/>
</dbReference>
<accession>A0A917M9U9</accession>
<evidence type="ECO:0000256" key="4">
    <source>
        <dbReference type="ARBA" id="ARBA00023136"/>
    </source>
</evidence>
<keyword evidence="9" id="KW-1185">Reference proteome</keyword>
<protein>
    <recommendedName>
        <fullName evidence="10">Starch-binding associating with outer membrane</fullName>
    </recommendedName>
</protein>
<evidence type="ECO:0000259" key="7">
    <source>
        <dbReference type="Pfam" id="PF14322"/>
    </source>
</evidence>
<name>A0A917M9U9_9SPHI</name>
<evidence type="ECO:0000256" key="2">
    <source>
        <dbReference type="ARBA" id="ARBA00006275"/>
    </source>
</evidence>
<gene>
    <name evidence="8" type="ORF">GCM10007415_16600</name>
</gene>
<comment type="caution">
    <text evidence="8">The sequence shown here is derived from an EMBL/GenBank/DDBJ whole genome shotgun (WGS) entry which is preliminary data.</text>
</comment>
<reference evidence="8" key="1">
    <citation type="journal article" date="2014" name="Int. J. Syst. Evol. Microbiol.">
        <title>Complete genome sequence of Corynebacterium casei LMG S-19264T (=DSM 44701T), isolated from a smear-ripened cheese.</title>
        <authorList>
            <consortium name="US DOE Joint Genome Institute (JGI-PGF)"/>
            <person name="Walter F."/>
            <person name="Albersmeier A."/>
            <person name="Kalinowski J."/>
            <person name="Ruckert C."/>
        </authorList>
    </citation>
    <scope>NUCLEOTIDE SEQUENCE</scope>
    <source>
        <strain evidence="8">CGMCC 1.12195</strain>
    </source>
</reference>
<proteinExistence type="inferred from homology"/>
<keyword evidence="4" id="KW-0472">Membrane</keyword>